<evidence type="ECO:0000313" key="3">
    <source>
        <dbReference type="EMBL" id="KAK8946480.1"/>
    </source>
</evidence>
<feature type="domain" description="F-box" evidence="1">
    <location>
        <begin position="8"/>
        <end position="43"/>
    </location>
</feature>
<evidence type="ECO:0000259" key="1">
    <source>
        <dbReference type="Pfam" id="PF00646"/>
    </source>
</evidence>
<dbReference type="PANTHER" id="PTHR34145:SF65">
    <property type="entry name" value="FBD DOMAIN-CONTAINING PROTEIN"/>
    <property type="match status" value="1"/>
</dbReference>
<dbReference type="InterPro" id="IPR053781">
    <property type="entry name" value="F-box_AtFBL13-like"/>
</dbReference>
<evidence type="ECO:0000313" key="4">
    <source>
        <dbReference type="Proteomes" id="UP001418222"/>
    </source>
</evidence>
<dbReference type="PANTHER" id="PTHR34145">
    <property type="entry name" value="OS02G0105600 PROTEIN"/>
    <property type="match status" value="1"/>
</dbReference>
<dbReference type="SUPFAM" id="SSF81383">
    <property type="entry name" value="F-box domain"/>
    <property type="match status" value="1"/>
</dbReference>
<accession>A0AAP0BQM5</accession>
<dbReference type="InterPro" id="IPR032675">
    <property type="entry name" value="LRR_dom_sf"/>
</dbReference>
<dbReference type="Gene3D" id="3.80.10.10">
    <property type="entry name" value="Ribonuclease Inhibitor"/>
    <property type="match status" value="1"/>
</dbReference>
<dbReference type="InterPro" id="IPR001810">
    <property type="entry name" value="F-box_dom"/>
</dbReference>
<dbReference type="InterPro" id="IPR036047">
    <property type="entry name" value="F-box-like_dom_sf"/>
</dbReference>
<dbReference type="Pfam" id="PF00646">
    <property type="entry name" value="F-box"/>
    <property type="match status" value="1"/>
</dbReference>
<evidence type="ECO:0000259" key="2">
    <source>
        <dbReference type="Pfam" id="PF23622"/>
    </source>
</evidence>
<dbReference type="CDD" id="cd22160">
    <property type="entry name" value="F-box_AtFBL13-like"/>
    <property type="match status" value="1"/>
</dbReference>
<dbReference type="Proteomes" id="UP001418222">
    <property type="component" value="Unassembled WGS sequence"/>
</dbReference>
<keyword evidence="4" id="KW-1185">Reference proteome</keyword>
<protein>
    <submittedName>
        <fullName evidence="3">F-box protein</fullName>
    </submittedName>
</protein>
<dbReference type="InterPro" id="IPR053772">
    <property type="entry name" value="At1g61320/At1g61330-like"/>
</dbReference>
<organism evidence="3 4">
    <name type="scientific">Platanthera zijinensis</name>
    <dbReference type="NCBI Taxonomy" id="2320716"/>
    <lineage>
        <taxon>Eukaryota</taxon>
        <taxon>Viridiplantae</taxon>
        <taxon>Streptophyta</taxon>
        <taxon>Embryophyta</taxon>
        <taxon>Tracheophyta</taxon>
        <taxon>Spermatophyta</taxon>
        <taxon>Magnoliopsida</taxon>
        <taxon>Liliopsida</taxon>
        <taxon>Asparagales</taxon>
        <taxon>Orchidaceae</taxon>
        <taxon>Orchidoideae</taxon>
        <taxon>Orchideae</taxon>
        <taxon>Orchidinae</taxon>
        <taxon>Platanthera</taxon>
    </lineage>
</organism>
<dbReference type="InterPro" id="IPR055357">
    <property type="entry name" value="LRR_At1g61320_AtMIF1"/>
</dbReference>
<dbReference type="Pfam" id="PF23622">
    <property type="entry name" value="LRR_At1g61320_AtMIF1"/>
    <property type="match status" value="1"/>
</dbReference>
<gene>
    <name evidence="3" type="ORF">KSP39_PZI006977</name>
</gene>
<reference evidence="3 4" key="1">
    <citation type="journal article" date="2022" name="Nat. Plants">
        <title>Genomes of leafy and leafless Platanthera orchids illuminate the evolution of mycoheterotrophy.</title>
        <authorList>
            <person name="Li M.H."/>
            <person name="Liu K.W."/>
            <person name="Li Z."/>
            <person name="Lu H.C."/>
            <person name="Ye Q.L."/>
            <person name="Zhang D."/>
            <person name="Wang J.Y."/>
            <person name="Li Y.F."/>
            <person name="Zhong Z.M."/>
            <person name="Liu X."/>
            <person name="Yu X."/>
            <person name="Liu D.K."/>
            <person name="Tu X.D."/>
            <person name="Liu B."/>
            <person name="Hao Y."/>
            <person name="Liao X.Y."/>
            <person name="Jiang Y.T."/>
            <person name="Sun W.H."/>
            <person name="Chen J."/>
            <person name="Chen Y.Q."/>
            <person name="Ai Y."/>
            <person name="Zhai J.W."/>
            <person name="Wu S.S."/>
            <person name="Zhou Z."/>
            <person name="Hsiao Y.Y."/>
            <person name="Wu W.L."/>
            <person name="Chen Y.Y."/>
            <person name="Lin Y.F."/>
            <person name="Hsu J.L."/>
            <person name="Li C.Y."/>
            <person name="Wang Z.W."/>
            <person name="Zhao X."/>
            <person name="Zhong W.Y."/>
            <person name="Ma X.K."/>
            <person name="Ma L."/>
            <person name="Huang J."/>
            <person name="Chen G.Z."/>
            <person name="Huang M.Z."/>
            <person name="Huang L."/>
            <person name="Peng D.H."/>
            <person name="Luo Y.B."/>
            <person name="Zou S.Q."/>
            <person name="Chen S.P."/>
            <person name="Lan S."/>
            <person name="Tsai W.C."/>
            <person name="Van de Peer Y."/>
            <person name="Liu Z.J."/>
        </authorList>
    </citation>
    <scope>NUCLEOTIDE SEQUENCE [LARGE SCALE GENOMIC DNA]</scope>
    <source>
        <strain evidence="3">Lor287</strain>
    </source>
</reference>
<name>A0AAP0BQM5_9ASPA</name>
<dbReference type="EMBL" id="JBBWWQ010000005">
    <property type="protein sequence ID" value="KAK8946480.1"/>
    <property type="molecule type" value="Genomic_DNA"/>
</dbReference>
<dbReference type="AlphaFoldDB" id="A0AAP0BQM5"/>
<feature type="domain" description="At1g61320/AtMIF1 LRR" evidence="2">
    <location>
        <begin position="95"/>
        <end position="424"/>
    </location>
</feature>
<comment type="caution">
    <text evidence="3">The sequence shown here is derived from an EMBL/GenBank/DDBJ whole genome shotgun (WGS) entry which is preliminary data.</text>
</comment>
<sequence>MGRGEDRISLLPHPILQSILAMMPLKSAIRTDVLSKKWRNIWQYSLSQATSLDFGDDFACNLSANEFVATVNRYLSLNRSEKIEKFHVFFCPFDSFSSDIAGWIDFAASRGVRRLDIDLSQGFRDPKYGEFADERSPFQLPSSLFDADSLVELSLSRCDFAAAGAPLNLTNFGGLECLSLSYSAVLDEEMLQSILTACSMLQRLTLRRCLRLGVISIVLPDLNLKKLTVGDCWATNLLVINSPKLQSFEYFGRFCTENTFSEISSLVDASIYSLGTSLENDFAEILAALSHVQILTLCSGTLLDLNRREDDGDNEYPIQLLNLKELQLLVDSMTNECLTCIYSFFRLCSSPVLEKLYIQLPRIIEDPKERKYGVTVMLNPLDSATLDSLKVIKVINFKGTLNEIRLVSFLLQKAIVLERMVLVLPLVEERPCRGQERFFLRILRAQMSLLSKASPHAEIILHEFGEDDGLNPTHLEIHNDNGCLPVIPCLAKMDW</sequence>
<dbReference type="SUPFAM" id="SSF52047">
    <property type="entry name" value="RNI-like"/>
    <property type="match status" value="1"/>
</dbReference>
<proteinExistence type="predicted"/>